<evidence type="ECO:0000313" key="8">
    <source>
        <dbReference type="Proteomes" id="UP000246104"/>
    </source>
</evidence>
<keyword evidence="7" id="KW-0808">Transferase</keyword>
<evidence type="ECO:0000259" key="6">
    <source>
        <dbReference type="PROSITE" id="PS50109"/>
    </source>
</evidence>
<keyword evidence="7" id="KW-0418">Kinase</keyword>
<dbReference type="PRINTS" id="PR00344">
    <property type="entry name" value="BCTRLSENSOR"/>
</dbReference>
<dbReference type="InterPro" id="IPR003594">
    <property type="entry name" value="HATPase_dom"/>
</dbReference>
<comment type="catalytic activity">
    <reaction evidence="1">
        <text>ATP + protein L-histidine = ADP + protein N-phospho-L-histidine.</text>
        <dbReference type="EC" id="2.7.13.3"/>
    </reaction>
</comment>
<dbReference type="InterPro" id="IPR036890">
    <property type="entry name" value="HATPase_C_sf"/>
</dbReference>
<dbReference type="EC" id="2.7.13.3" evidence="2"/>
<evidence type="ECO:0000256" key="4">
    <source>
        <dbReference type="SAM" id="Coils"/>
    </source>
</evidence>
<proteinExistence type="predicted"/>
<dbReference type="InterPro" id="IPR036097">
    <property type="entry name" value="HisK_dim/P_sf"/>
</dbReference>
<dbReference type="SUPFAM" id="SSF55874">
    <property type="entry name" value="ATPase domain of HSP90 chaperone/DNA topoisomerase II/histidine kinase"/>
    <property type="match status" value="1"/>
</dbReference>
<dbReference type="PANTHER" id="PTHR43065:SF42">
    <property type="entry name" value="TWO-COMPONENT SENSOR PPRA"/>
    <property type="match status" value="1"/>
</dbReference>
<sequence>MTKYALLFVSLLIANALCGQRYIDSLRNELAFAKEDSDKVNSLVRMADYFSQTNADSTACYSNKAIILAKRIRYPRGILMARISVFFSFLTRADYPKALKIAQDNLILAEALPYNRIFDMAYIHINLAAVKYAMGDTIQNRLELQETDRLYKVSGNNDGDLWSAIHNQAMNYQRKKNKDSALFLEHQAMELVKKAPFRKTYSSLASAYLAKMYLDYGMLNAARHYYQQGLEQAKFYGAAYLEARINMNLMQFCIKSNQKDSAIYFADNALAICKKYHFGDYASTVADSLYRIFEEKGKTDSALRYMKIMMAAKDSIFSQAKMQAFQRLISENDQRQREAEVERERLQSKIKLYTSLSGIAIFLVISAILYRNNRQRKKAYAIIRNQKQETEIQKAKVEEAYQELKSAQRQLIQSEKMASLGEMTAGIAHEIQNPLNFVNNFSELNGELIEEMERALKIGNQAEAVALAGNIRQNMEKINQHGKRAQGIVTGMLQHSRTTAGEKQQPTDINALAEEYLRLSLHAMKAKDSGFECKIGQDMDPSIGKINVIPQDLGRVFLNIFNNAFYAVGDKKKKLDNGFEPEVFLRTKKKNDQIEICIRDNGSGVSQKNIEKIFQPFFTTKPTGQGTGLGLSLAYDIITKEHNGKISVQSGEGEYAEFLIVLSTSGNPYI</sequence>
<comment type="caution">
    <text evidence="7">The sequence shown here is derived from an EMBL/GenBank/DDBJ whole genome shotgun (WGS) entry which is preliminary data.</text>
</comment>
<organism evidence="7 8">
    <name type="scientific">Candidatus Cerribacteria bacterium 'Amazon FNV 2010 28 9'</name>
    <dbReference type="NCBI Taxonomy" id="2081795"/>
    <lineage>
        <taxon>Bacteria</taxon>
        <taxon>Candidatus Cerribacteria</taxon>
    </lineage>
</organism>
<dbReference type="AlphaFoldDB" id="A0A317JN55"/>
<dbReference type="Gene3D" id="1.25.40.10">
    <property type="entry name" value="Tetratricopeptide repeat domain"/>
    <property type="match status" value="1"/>
</dbReference>
<dbReference type="SUPFAM" id="SSF48452">
    <property type="entry name" value="TPR-like"/>
    <property type="match status" value="1"/>
</dbReference>
<dbReference type="Gene3D" id="3.30.565.10">
    <property type="entry name" value="Histidine kinase-like ATPase, C-terminal domain"/>
    <property type="match status" value="1"/>
</dbReference>
<dbReference type="GO" id="GO:0000155">
    <property type="term" value="F:phosphorelay sensor kinase activity"/>
    <property type="evidence" value="ECO:0007669"/>
    <property type="project" value="InterPro"/>
</dbReference>
<dbReference type="InterPro" id="IPR003661">
    <property type="entry name" value="HisK_dim/P_dom"/>
</dbReference>
<gene>
    <name evidence="7" type="ORF">C5B42_05580</name>
</gene>
<keyword evidence="5" id="KW-0472">Membrane</keyword>
<dbReference type="Pfam" id="PF02518">
    <property type="entry name" value="HATPase_c"/>
    <property type="match status" value="1"/>
</dbReference>
<accession>A0A317JN55</accession>
<feature type="domain" description="Histidine kinase" evidence="6">
    <location>
        <begin position="426"/>
        <end position="666"/>
    </location>
</feature>
<evidence type="ECO:0000256" key="3">
    <source>
        <dbReference type="ARBA" id="ARBA00022553"/>
    </source>
</evidence>
<dbReference type="InterPro" id="IPR005467">
    <property type="entry name" value="His_kinase_dom"/>
</dbReference>
<keyword evidence="3" id="KW-0597">Phosphoprotein</keyword>
<dbReference type="CDD" id="cd00082">
    <property type="entry name" value="HisKA"/>
    <property type="match status" value="1"/>
</dbReference>
<reference evidence="7 8" key="1">
    <citation type="submission" date="2018-02" db="EMBL/GenBank/DDBJ databases">
        <title>Genomic Reconstructions from Amazon Rainforest and Pasture Soil Reveal Novel Insights into the Physiology of Candidate Phyla in Tropical Sites.</title>
        <authorList>
            <person name="Kroeger M.E."/>
            <person name="Delmont T."/>
            <person name="Eren A.M."/>
            <person name="Guo J."/>
            <person name="Meyer K.M."/>
            <person name="Khan K."/>
            <person name="Rodrigues J.L.M."/>
            <person name="Bohannan B.J.M."/>
            <person name="Tringe S."/>
            <person name="Borges C.D."/>
            <person name="Tiedje J."/>
            <person name="Tsai S.M."/>
            <person name="Nusslein K."/>
        </authorList>
    </citation>
    <scope>NUCLEOTIDE SEQUENCE [LARGE SCALE GENOMIC DNA]</scope>
    <source>
        <strain evidence="7">Amazon FNV 2010 28 9</strain>
    </source>
</reference>
<evidence type="ECO:0000256" key="2">
    <source>
        <dbReference type="ARBA" id="ARBA00012438"/>
    </source>
</evidence>
<evidence type="ECO:0000256" key="1">
    <source>
        <dbReference type="ARBA" id="ARBA00000085"/>
    </source>
</evidence>
<protein>
    <recommendedName>
        <fullName evidence="2">histidine kinase</fullName>
        <ecNumber evidence="2">2.7.13.3</ecNumber>
    </recommendedName>
</protein>
<keyword evidence="5" id="KW-1133">Transmembrane helix</keyword>
<evidence type="ECO:0000256" key="5">
    <source>
        <dbReference type="SAM" id="Phobius"/>
    </source>
</evidence>
<dbReference type="SMART" id="SM00388">
    <property type="entry name" value="HisKA"/>
    <property type="match status" value="1"/>
</dbReference>
<evidence type="ECO:0000313" key="7">
    <source>
        <dbReference type="EMBL" id="PWU22613.1"/>
    </source>
</evidence>
<dbReference type="InterPro" id="IPR004358">
    <property type="entry name" value="Sig_transdc_His_kin-like_C"/>
</dbReference>
<feature type="transmembrane region" description="Helical" evidence="5">
    <location>
        <begin position="352"/>
        <end position="370"/>
    </location>
</feature>
<dbReference type="InterPro" id="IPR011990">
    <property type="entry name" value="TPR-like_helical_dom_sf"/>
</dbReference>
<name>A0A317JN55_9BACT</name>
<dbReference type="Gene3D" id="1.10.287.130">
    <property type="match status" value="1"/>
</dbReference>
<dbReference type="PROSITE" id="PS50109">
    <property type="entry name" value="HIS_KIN"/>
    <property type="match status" value="1"/>
</dbReference>
<dbReference type="Proteomes" id="UP000246104">
    <property type="component" value="Unassembled WGS sequence"/>
</dbReference>
<dbReference type="PANTHER" id="PTHR43065">
    <property type="entry name" value="SENSOR HISTIDINE KINASE"/>
    <property type="match status" value="1"/>
</dbReference>
<keyword evidence="5" id="KW-0812">Transmembrane</keyword>
<dbReference type="SUPFAM" id="SSF47384">
    <property type="entry name" value="Homodimeric domain of signal transducing histidine kinase"/>
    <property type="match status" value="1"/>
</dbReference>
<keyword evidence="4" id="KW-0175">Coiled coil</keyword>
<dbReference type="SMART" id="SM00387">
    <property type="entry name" value="HATPase_c"/>
    <property type="match status" value="1"/>
</dbReference>
<dbReference type="EMBL" id="PSRQ01000060">
    <property type="protein sequence ID" value="PWU22613.1"/>
    <property type="molecule type" value="Genomic_DNA"/>
</dbReference>
<feature type="coiled-coil region" evidence="4">
    <location>
        <begin position="380"/>
        <end position="417"/>
    </location>
</feature>